<comment type="caution">
    <text evidence="1">The sequence shown here is derived from an EMBL/GenBank/DDBJ whole genome shotgun (WGS) entry which is preliminary data.</text>
</comment>
<evidence type="ECO:0008006" key="3">
    <source>
        <dbReference type="Google" id="ProtNLM"/>
    </source>
</evidence>
<sequence length="614" mass="69089">MFCFLSHRTQRRLGISTQWVAIVACSLIGNFNSAFANPSINDPNAPLPALGVIEGAEKQIRLMYDAFTKWEQLAANSYAAAKTGNTIPHAELSKTYVRSYQGIWYAQHLQAMGEPAGYDLEQKFVLLRNALGGFAGALSKYQPKHLALLKSKVVPLRSTVEKANELLKSDQLEAAEQLIREFHLKQLASVFYLTHSQSKDFENAIAPLHNRILRSLNQRRRNEYRDRAQADLPWGASQRQQFQVDLQDVLSRFDESDARSAEAITSIGRLWTNAVRAITRSEVITLAFATGGSNGLRRIGDDDLSELRNLVISTLNEVIRRSAQGLPPDSENAPAVYAQILKELSIIDRRCHVDLEREMAASLEEFLDRFPELSVKATTYRAATEQPMKWMHRFAEEQRTHAQRAISPTSQLLDRKATAHDIEILPIYRQRHGGNYILTPKTLSRPCNWVVAESQTLLGEAIRDSHLHRHSEQPPAVCTQSDARYVCRIAAPPRFQIAEQQVYRTLLIAHQFPPLSYQAANAITSIERLEYAEFGGSVSGLTLAPIATRFGTDHPDESLAIQLDRGLQHDPSITFAKQVIWEVDVTPHWIQHDLYFAELPSVSSQSSIQSPVQN</sequence>
<organism evidence="1 2">
    <name type="scientific">Roseiconus lacunae</name>
    <dbReference type="NCBI Taxonomy" id="2605694"/>
    <lineage>
        <taxon>Bacteria</taxon>
        <taxon>Pseudomonadati</taxon>
        <taxon>Planctomycetota</taxon>
        <taxon>Planctomycetia</taxon>
        <taxon>Pirellulales</taxon>
        <taxon>Pirellulaceae</taxon>
        <taxon>Roseiconus</taxon>
    </lineage>
</organism>
<accession>A0ABT7PF06</accession>
<gene>
    <name evidence="1" type="ORF">QTN89_06390</name>
</gene>
<evidence type="ECO:0000313" key="1">
    <source>
        <dbReference type="EMBL" id="MDM4015051.1"/>
    </source>
</evidence>
<dbReference type="EMBL" id="JASZZN010000004">
    <property type="protein sequence ID" value="MDM4015051.1"/>
    <property type="molecule type" value="Genomic_DNA"/>
</dbReference>
<dbReference type="Proteomes" id="UP001239462">
    <property type="component" value="Unassembled WGS sequence"/>
</dbReference>
<name>A0ABT7PF06_9BACT</name>
<evidence type="ECO:0000313" key="2">
    <source>
        <dbReference type="Proteomes" id="UP001239462"/>
    </source>
</evidence>
<dbReference type="RefSeq" id="WP_289162614.1">
    <property type="nucleotide sequence ID" value="NZ_JASZZN010000004.1"/>
</dbReference>
<proteinExistence type="predicted"/>
<reference evidence="1 2" key="1">
    <citation type="submission" date="2023-06" db="EMBL/GenBank/DDBJ databases">
        <title>Roseiconus lacunae JC819 isolated from Gulf of Mannar region, Tamil Nadu.</title>
        <authorList>
            <person name="Pk S."/>
            <person name="Ch S."/>
            <person name="Ch V.R."/>
        </authorList>
    </citation>
    <scope>NUCLEOTIDE SEQUENCE [LARGE SCALE GENOMIC DNA]</scope>
    <source>
        <strain evidence="1 2">JC819</strain>
    </source>
</reference>
<keyword evidence="2" id="KW-1185">Reference proteome</keyword>
<protein>
    <recommendedName>
        <fullName evidence="3">Secreted protein</fullName>
    </recommendedName>
</protein>